<feature type="domain" description="TonB-dependent receptor plug" evidence="12">
    <location>
        <begin position="95"/>
        <end position="188"/>
    </location>
</feature>
<keyword evidence="2" id="KW-0813">Transport</keyword>
<keyword evidence="9" id="KW-0998">Cell outer membrane</keyword>
<evidence type="ECO:0000256" key="7">
    <source>
        <dbReference type="ARBA" id="ARBA00023136"/>
    </source>
</evidence>
<dbReference type="GO" id="GO:0015344">
    <property type="term" value="F:siderophore uptake transmembrane transporter activity"/>
    <property type="evidence" value="ECO:0007669"/>
    <property type="project" value="TreeGrafter"/>
</dbReference>
<gene>
    <name evidence="13" type="ORF">SapgrDRAFT_3418</name>
</gene>
<evidence type="ECO:0000256" key="4">
    <source>
        <dbReference type="ARBA" id="ARBA00022692"/>
    </source>
</evidence>
<name>J1I9C0_9BACT</name>
<dbReference type="Gene3D" id="2.170.130.10">
    <property type="entry name" value="TonB-dependent receptor, plug domain"/>
    <property type="match status" value="1"/>
</dbReference>
<comment type="subcellular location">
    <subcellularLocation>
        <location evidence="1">Cell outer membrane</location>
        <topology evidence="1">Multi-pass membrane protein</topology>
    </subcellularLocation>
</comment>
<keyword evidence="6 10" id="KW-0798">TonB box</keyword>
<feature type="domain" description="TonB-dependent receptor-like beta-barrel" evidence="11">
    <location>
        <begin position="220"/>
        <end position="653"/>
    </location>
</feature>
<dbReference type="SUPFAM" id="SSF56935">
    <property type="entry name" value="Porins"/>
    <property type="match status" value="1"/>
</dbReference>
<evidence type="ECO:0000259" key="11">
    <source>
        <dbReference type="Pfam" id="PF00593"/>
    </source>
</evidence>
<protein>
    <submittedName>
        <fullName evidence="13">Outer membrane cobalamin receptor protein</fullName>
    </submittedName>
</protein>
<evidence type="ECO:0000256" key="3">
    <source>
        <dbReference type="ARBA" id="ARBA00022452"/>
    </source>
</evidence>
<dbReference type="GO" id="GO:0009279">
    <property type="term" value="C:cell outer membrane"/>
    <property type="evidence" value="ECO:0007669"/>
    <property type="project" value="UniProtKB-SubCell"/>
</dbReference>
<dbReference type="InterPro" id="IPR036942">
    <property type="entry name" value="Beta-barrel_TonB_sf"/>
</dbReference>
<sequence>MQLYNSSSFFGASRLWRALRCGARYSLGPARALPAGSAATPPPCTSLGQKKIGLNGLEKQALCALFALLLPSGLLAQIMSDSVETVAVSAQQKNEQTPFSKKEFSTLELEQESSRSLSNLLQKETGIHIRSYGPGQLATLSSRGSGPEQNLLRWEGFNLANPMLGQSDLNLIPLFFIDQLSWQAGAGGLSVPQPLGGSLLMRSKSPSIKGWQAGFGSSLGSFSRQQQQFLLAFAKNNWRQSLRLLVQSAVNDYPYQDLQAFGFPKPWKKREQAETARQAALYTLDAPLFKGQLGLRSWLQKDLQELPPTLLQAQQASSEVQNTLSWRNSLSWKKSFSRSVFQARLGYLYQDMTYIRNLNSEEHLTQAVFIQAQQFFALKNGALLINGRWGRNQVQSSSYLDIKKEQQSRLSIGLRQAVFGAQLEGQFSLAHRSNLGVFPAGHLSFRKIWAAGLGLEVSLQHSIRFPTLNDRFWPLVGQEELAVEQGWQEEVNFFWQHKIWGLHQLSFFNQEVENWILWLPNPNTALWEPQNLAAVWARGASWSSEKSFNLKKLGQLQLQIGANYNRISRHKSPSTDLRDKQLEYRPIFSANFGLNYQYKAWRLGYHHLWDSPRYLDALNEEALAAYQLGQIQLAWRGKMAQYPIRLQLQVHNLWGAEYQLVSARPLPLQQWELSLFFGAQ</sequence>
<dbReference type="AlphaFoldDB" id="J1I9C0"/>
<keyword evidence="7 10" id="KW-0472">Membrane</keyword>
<dbReference type="Proteomes" id="UP000005113">
    <property type="component" value="Unassembled WGS sequence"/>
</dbReference>
<comment type="similarity">
    <text evidence="10">Belongs to the TonB-dependent receptor family.</text>
</comment>
<evidence type="ECO:0000259" key="12">
    <source>
        <dbReference type="Pfam" id="PF07715"/>
    </source>
</evidence>
<dbReference type="OrthoDB" id="9762903at2"/>
<evidence type="ECO:0000256" key="9">
    <source>
        <dbReference type="ARBA" id="ARBA00023237"/>
    </source>
</evidence>
<evidence type="ECO:0000313" key="13">
    <source>
        <dbReference type="EMBL" id="EJF55058.1"/>
    </source>
</evidence>
<evidence type="ECO:0000256" key="8">
    <source>
        <dbReference type="ARBA" id="ARBA00023170"/>
    </source>
</evidence>
<dbReference type="Pfam" id="PF00593">
    <property type="entry name" value="TonB_dep_Rec_b-barrel"/>
    <property type="match status" value="1"/>
</dbReference>
<evidence type="ECO:0000256" key="6">
    <source>
        <dbReference type="ARBA" id="ARBA00023077"/>
    </source>
</evidence>
<dbReference type="PANTHER" id="PTHR30069:SF29">
    <property type="entry name" value="HEMOGLOBIN AND HEMOGLOBIN-HAPTOGLOBIN-BINDING PROTEIN 1-RELATED"/>
    <property type="match status" value="1"/>
</dbReference>
<evidence type="ECO:0000256" key="2">
    <source>
        <dbReference type="ARBA" id="ARBA00022448"/>
    </source>
</evidence>
<dbReference type="InterPro" id="IPR039426">
    <property type="entry name" value="TonB-dep_rcpt-like"/>
</dbReference>
<evidence type="ECO:0000256" key="10">
    <source>
        <dbReference type="RuleBase" id="RU003357"/>
    </source>
</evidence>
<dbReference type="Pfam" id="PF07715">
    <property type="entry name" value="Plug"/>
    <property type="match status" value="1"/>
</dbReference>
<dbReference type="InterPro" id="IPR037066">
    <property type="entry name" value="Plug_dom_sf"/>
</dbReference>
<evidence type="ECO:0000256" key="1">
    <source>
        <dbReference type="ARBA" id="ARBA00004571"/>
    </source>
</evidence>
<organism evidence="13 14">
    <name type="scientific">Saprospira grandis DSM 2844</name>
    <dbReference type="NCBI Taxonomy" id="694433"/>
    <lineage>
        <taxon>Bacteria</taxon>
        <taxon>Pseudomonadati</taxon>
        <taxon>Bacteroidota</taxon>
        <taxon>Saprospiria</taxon>
        <taxon>Saprospirales</taxon>
        <taxon>Saprospiraceae</taxon>
        <taxon>Saprospira</taxon>
    </lineage>
</organism>
<keyword evidence="5" id="KW-0732">Signal</keyword>
<dbReference type="HOGENOM" id="CLU_026226_0_0_10"/>
<dbReference type="EMBL" id="JH719942">
    <property type="protein sequence ID" value="EJF55058.1"/>
    <property type="molecule type" value="Genomic_DNA"/>
</dbReference>
<reference evidence="14" key="1">
    <citation type="journal article" date="2012" name="Stand. Genomic Sci.">
        <title>Permanent draft genome sequence of the gliding predator Saprospira grandis strain Sa g1 (= HR1).</title>
        <authorList>
            <person name="Mavromatis K."/>
            <person name="Chertkov O."/>
            <person name="Lapidus A."/>
            <person name="Nolan M."/>
            <person name="Lucas S."/>
            <person name="Tice H."/>
            <person name="Del Rio T.G."/>
            <person name="Cheng J.F."/>
            <person name="Han C."/>
            <person name="Tapia R."/>
            <person name="Bruce D."/>
            <person name="Goodwin L.A."/>
            <person name="Pitluck S."/>
            <person name="Huntemann M."/>
            <person name="Liolios K."/>
            <person name="Pagani I."/>
            <person name="Ivanova N."/>
            <person name="Mikhailova N."/>
            <person name="Pati A."/>
            <person name="Chen A."/>
            <person name="Palaniappan K."/>
            <person name="Land M."/>
            <person name="Brambilla E.M."/>
            <person name="Rohde M."/>
            <person name="Spring S."/>
            <person name="Goker M."/>
            <person name="Detter J.C."/>
            <person name="Bristow J."/>
            <person name="Eisen J.A."/>
            <person name="Markowitz V."/>
            <person name="Hugenholtz P."/>
            <person name="Kyrpides N.C."/>
            <person name="Klenk H.P."/>
            <person name="Woyke T."/>
        </authorList>
    </citation>
    <scope>NUCLEOTIDE SEQUENCE [LARGE SCALE GENOMIC DNA]</scope>
    <source>
        <strain evidence="14">DSM 2844</strain>
    </source>
</reference>
<keyword evidence="3" id="KW-1134">Transmembrane beta strand</keyword>
<keyword evidence="8 13" id="KW-0675">Receptor</keyword>
<dbReference type="InterPro" id="IPR000531">
    <property type="entry name" value="Beta-barrel_TonB"/>
</dbReference>
<dbReference type="GO" id="GO:0044718">
    <property type="term" value="P:siderophore transmembrane transport"/>
    <property type="evidence" value="ECO:0007669"/>
    <property type="project" value="TreeGrafter"/>
</dbReference>
<evidence type="ECO:0000256" key="5">
    <source>
        <dbReference type="ARBA" id="ARBA00022729"/>
    </source>
</evidence>
<evidence type="ECO:0000313" key="14">
    <source>
        <dbReference type="Proteomes" id="UP000005113"/>
    </source>
</evidence>
<proteinExistence type="inferred from homology"/>
<keyword evidence="4" id="KW-0812">Transmembrane</keyword>
<accession>J1I9C0</accession>
<dbReference type="InterPro" id="IPR012910">
    <property type="entry name" value="Plug_dom"/>
</dbReference>
<dbReference type="Gene3D" id="2.40.170.20">
    <property type="entry name" value="TonB-dependent receptor, beta-barrel domain"/>
    <property type="match status" value="1"/>
</dbReference>
<dbReference type="PANTHER" id="PTHR30069">
    <property type="entry name" value="TONB-DEPENDENT OUTER MEMBRANE RECEPTOR"/>
    <property type="match status" value="1"/>
</dbReference>